<dbReference type="EMBL" id="JBEPNW010000002">
    <property type="protein sequence ID" value="MET3867970.1"/>
    <property type="molecule type" value="Genomic_DNA"/>
</dbReference>
<sequence>MKLPPILTGIVLDPVAGTLDFSALGAGFDPRTVLAVLHEPTNRFIFAKGRSGLGYASIAGSVMTLAANTTGLATGPLTGFRDDGALIATDARLEACRALLATANATLSNIATGLGTPSDVAPGSDAATGSLIAKVTRLLGTQTGIATVLAAIRDRLPAALVGGRLSVDGSGVVQPVTVGNFPATQPVSGTVSLGAGAAQIGTIGNAFALDATLQGVATSNAAISTATGAPTDVATAGGTSTSIIGALRAIRDKLLGTLTVSGTVTSNQGAAGAAAWKVDGSGVTQPISAAALPLPAGAATDALLGTVNTSITGLSTATGTTADAATASGANTSVIGALRAIRDRLLGTLTSAPADAPAATAFSFTAVGSTAWIDTTGYAYLDVDLSSFGSGNSVVVQYQGSGGAANTAVTLFPGNLPTGGLLAFQAVPSSGLTRVPVQGKLMRLSVAIYGSGTVAGTLTLRANGWSPNAAYVTGGQVNATLGSVSSPYAVATTTLSTSAQQIVAAGSLTNQRTIKNTDASITIYLGPSGVTASNGYPLKPGETITFDARNTSAALFAVAASGTPVVSAIGF</sequence>
<accession>A0ABV2NN92</accession>
<dbReference type="RefSeq" id="WP_209650603.1">
    <property type="nucleotide sequence ID" value="NZ_JBEPNV010000001.1"/>
</dbReference>
<dbReference type="Proteomes" id="UP001549119">
    <property type="component" value="Unassembled WGS sequence"/>
</dbReference>
<evidence type="ECO:0008006" key="3">
    <source>
        <dbReference type="Google" id="ProtNLM"/>
    </source>
</evidence>
<name>A0ABV2NN92_9HYPH</name>
<comment type="caution">
    <text evidence="1">The sequence shown here is derived from an EMBL/GenBank/DDBJ whole genome shotgun (WGS) entry which is preliminary data.</text>
</comment>
<protein>
    <recommendedName>
        <fullName evidence="3">Tail fiber protein</fullName>
    </recommendedName>
</protein>
<keyword evidence="2" id="KW-1185">Reference proteome</keyword>
<proteinExistence type="predicted"/>
<organism evidence="1 2">
    <name type="scientific">Methylobacterium radiotolerans</name>
    <dbReference type="NCBI Taxonomy" id="31998"/>
    <lineage>
        <taxon>Bacteria</taxon>
        <taxon>Pseudomonadati</taxon>
        <taxon>Pseudomonadota</taxon>
        <taxon>Alphaproteobacteria</taxon>
        <taxon>Hyphomicrobiales</taxon>
        <taxon>Methylobacteriaceae</taxon>
        <taxon>Methylobacterium</taxon>
    </lineage>
</organism>
<gene>
    <name evidence="1" type="ORF">ABIC20_005279</name>
</gene>
<reference evidence="1 2" key="1">
    <citation type="submission" date="2024-06" db="EMBL/GenBank/DDBJ databases">
        <title>Genomics of switchgrass bacterial isolates.</title>
        <authorList>
            <person name="Shade A."/>
        </authorList>
    </citation>
    <scope>NUCLEOTIDE SEQUENCE [LARGE SCALE GENOMIC DNA]</scope>
    <source>
        <strain evidence="1 2">PvP084</strain>
    </source>
</reference>
<evidence type="ECO:0000313" key="2">
    <source>
        <dbReference type="Proteomes" id="UP001549119"/>
    </source>
</evidence>
<evidence type="ECO:0000313" key="1">
    <source>
        <dbReference type="EMBL" id="MET3867970.1"/>
    </source>
</evidence>